<accession>A0A2K2DQG2</accession>
<gene>
    <name evidence="1" type="ORF">BRADI_1g49145v3</name>
</gene>
<evidence type="ECO:0000313" key="2">
    <source>
        <dbReference type="EnsemblPlants" id="PNT76519"/>
    </source>
</evidence>
<reference evidence="1 2" key="1">
    <citation type="journal article" date="2010" name="Nature">
        <title>Genome sequencing and analysis of the model grass Brachypodium distachyon.</title>
        <authorList>
            <consortium name="International Brachypodium Initiative"/>
        </authorList>
    </citation>
    <scope>NUCLEOTIDE SEQUENCE [LARGE SCALE GENOMIC DNA]</scope>
    <source>
        <strain evidence="1 2">Bd21</strain>
    </source>
</reference>
<dbReference type="InParanoid" id="A0A2K2DQG2"/>
<dbReference type="Proteomes" id="UP000008810">
    <property type="component" value="Chromosome 1"/>
</dbReference>
<reference evidence="1" key="2">
    <citation type="submission" date="2017-06" db="EMBL/GenBank/DDBJ databases">
        <title>WGS assembly of Brachypodium distachyon.</title>
        <authorList>
            <consortium name="The International Brachypodium Initiative"/>
            <person name="Lucas S."/>
            <person name="Harmon-Smith M."/>
            <person name="Lail K."/>
            <person name="Tice H."/>
            <person name="Grimwood J."/>
            <person name="Bruce D."/>
            <person name="Barry K."/>
            <person name="Shu S."/>
            <person name="Lindquist E."/>
            <person name="Wang M."/>
            <person name="Pitluck S."/>
            <person name="Vogel J.P."/>
            <person name="Garvin D.F."/>
            <person name="Mockler T.C."/>
            <person name="Schmutz J."/>
            <person name="Rokhsar D."/>
            <person name="Bevan M.W."/>
        </authorList>
    </citation>
    <scope>NUCLEOTIDE SEQUENCE</scope>
    <source>
        <strain evidence="1">Bd21</strain>
    </source>
</reference>
<proteinExistence type="predicted"/>
<reference evidence="2" key="3">
    <citation type="submission" date="2018-08" db="UniProtKB">
        <authorList>
            <consortium name="EnsemblPlants"/>
        </authorList>
    </citation>
    <scope>IDENTIFICATION</scope>
    <source>
        <strain evidence="2">cv. Bd21</strain>
    </source>
</reference>
<sequence>MHKMRSFEFSPSRHVCLQSILRANGIREADFVGTPNSMLAMHIYLDVKSIHPLHQQTVLSTPLTIIHKHYFYS</sequence>
<evidence type="ECO:0000313" key="3">
    <source>
        <dbReference type="Proteomes" id="UP000008810"/>
    </source>
</evidence>
<name>A0A2K2DQG2_BRADI</name>
<dbReference type="Gramene" id="PNT76519">
    <property type="protein sequence ID" value="PNT76519"/>
    <property type="gene ID" value="BRADI_1g49145v3"/>
</dbReference>
<dbReference type="EMBL" id="CM000880">
    <property type="protein sequence ID" value="PNT76519.1"/>
    <property type="molecule type" value="Genomic_DNA"/>
</dbReference>
<dbReference type="AlphaFoldDB" id="A0A2K2DQG2"/>
<organism evidence="1">
    <name type="scientific">Brachypodium distachyon</name>
    <name type="common">Purple false brome</name>
    <name type="synonym">Trachynia distachya</name>
    <dbReference type="NCBI Taxonomy" id="15368"/>
    <lineage>
        <taxon>Eukaryota</taxon>
        <taxon>Viridiplantae</taxon>
        <taxon>Streptophyta</taxon>
        <taxon>Embryophyta</taxon>
        <taxon>Tracheophyta</taxon>
        <taxon>Spermatophyta</taxon>
        <taxon>Magnoliopsida</taxon>
        <taxon>Liliopsida</taxon>
        <taxon>Poales</taxon>
        <taxon>Poaceae</taxon>
        <taxon>BOP clade</taxon>
        <taxon>Pooideae</taxon>
        <taxon>Stipodae</taxon>
        <taxon>Brachypodieae</taxon>
        <taxon>Brachypodium</taxon>
    </lineage>
</organism>
<evidence type="ECO:0000313" key="1">
    <source>
        <dbReference type="EMBL" id="PNT76519.1"/>
    </source>
</evidence>
<keyword evidence="3" id="KW-1185">Reference proteome</keyword>
<protein>
    <submittedName>
        <fullName evidence="1 2">Uncharacterized protein</fullName>
    </submittedName>
</protein>
<dbReference type="EnsemblPlants" id="PNT76519">
    <property type="protein sequence ID" value="PNT76519"/>
    <property type="gene ID" value="BRADI_1g49145v3"/>
</dbReference>